<dbReference type="AlphaFoldDB" id="A0A2P5HMK5"/>
<evidence type="ECO:0000313" key="2">
    <source>
        <dbReference type="EMBL" id="POS71488.1"/>
    </source>
</evidence>
<sequence>MEPTGLSKYCVTAPGGFASDPPRGAARDDASQRNDLTAPELKPTETTNQYDKQSASQQQAGLRRCPDDLFSVPETPVSREESNQDSPCPPAKMRSVVFVVVPQGEKATHHHHSALGTPARFCLVPTEVPS</sequence>
<comment type="caution">
    <text evidence="2">The sequence shown here is derived from an EMBL/GenBank/DDBJ whole genome shotgun (WGS) entry which is preliminary data.</text>
</comment>
<proteinExistence type="predicted"/>
<dbReference type="EMBL" id="MAVT02001252">
    <property type="protein sequence ID" value="POS71488.1"/>
    <property type="molecule type" value="Genomic_DNA"/>
</dbReference>
<feature type="compositionally biased region" description="Polar residues" evidence="1">
    <location>
        <begin position="44"/>
        <end position="60"/>
    </location>
</feature>
<protein>
    <submittedName>
        <fullName evidence="2">Uncharacterized protein</fullName>
    </submittedName>
</protein>
<evidence type="ECO:0000256" key="1">
    <source>
        <dbReference type="SAM" id="MobiDB-lite"/>
    </source>
</evidence>
<dbReference type="Proteomes" id="UP000094444">
    <property type="component" value="Unassembled WGS sequence"/>
</dbReference>
<keyword evidence="3" id="KW-1185">Reference proteome</keyword>
<reference evidence="2" key="1">
    <citation type="submission" date="2017-09" db="EMBL/GenBank/DDBJ databases">
        <title>Polyketide synthases of a Diaporthe helianthi virulent isolate.</title>
        <authorList>
            <person name="Baroncelli R."/>
        </authorList>
    </citation>
    <scope>NUCLEOTIDE SEQUENCE [LARGE SCALE GENOMIC DNA]</scope>
    <source>
        <strain evidence="2">7/96</strain>
    </source>
</reference>
<evidence type="ECO:0000313" key="3">
    <source>
        <dbReference type="Proteomes" id="UP000094444"/>
    </source>
</evidence>
<organism evidence="2 3">
    <name type="scientific">Diaporthe helianthi</name>
    <dbReference type="NCBI Taxonomy" id="158607"/>
    <lineage>
        <taxon>Eukaryota</taxon>
        <taxon>Fungi</taxon>
        <taxon>Dikarya</taxon>
        <taxon>Ascomycota</taxon>
        <taxon>Pezizomycotina</taxon>
        <taxon>Sordariomycetes</taxon>
        <taxon>Sordariomycetidae</taxon>
        <taxon>Diaporthales</taxon>
        <taxon>Diaporthaceae</taxon>
        <taxon>Diaporthe</taxon>
    </lineage>
</organism>
<name>A0A2P5HMK5_DIAHE</name>
<accession>A0A2P5HMK5</accession>
<gene>
    <name evidence="2" type="ORF">DHEL01_v210123</name>
</gene>
<dbReference type="InParanoid" id="A0A2P5HMK5"/>
<feature type="region of interest" description="Disordered" evidence="1">
    <location>
        <begin position="1"/>
        <end position="92"/>
    </location>
</feature>